<keyword evidence="3" id="KW-1133">Transmembrane helix</keyword>
<dbReference type="PANTHER" id="PTHR24100">
    <property type="entry name" value="BUTYROPHILIN"/>
    <property type="match status" value="1"/>
</dbReference>
<dbReference type="STRING" id="33528.ENSGAFP00000004245"/>
<feature type="domain" description="Ig-like" evidence="7">
    <location>
        <begin position="103"/>
        <end position="213"/>
    </location>
</feature>
<reference evidence="8 9" key="1">
    <citation type="journal article" date="2018" name="G3 (Bethesda)">
        <title>A High-Quality Reference Genome for the Invasive Mosquitofish Gambusia affinis Using a Chicago Library.</title>
        <authorList>
            <person name="Hoffberg S.L."/>
            <person name="Troendle N.J."/>
            <person name="Glenn T.C."/>
            <person name="Mahmud O."/>
            <person name="Louha S."/>
            <person name="Chalopin D."/>
            <person name="Bennetzen J.L."/>
            <person name="Mauricio R."/>
        </authorList>
    </citation>
    <scope>NUCLEOTIDE SEQUENCE [LARGE SCALE GENOMIC DNA]</scope>
    <source>
        <strain evidence="8">NE01/NJP1002.9</strain>
        <tissue evidence="8">Muscle</tissue>
    </source>
</reference>
<dbReference type="Gene3D" id="2.60.40.10">
    <property type="entry name" value="Immunoglobulins"/>
    <property type="match status" value="2"/>
</dbReference>
<dbReference type="PANTHER" id="PTHR24100:SF155">
    <property type="entry name" value="CD276 ANTIGEN"/>
    <property type="match status" value="1"/>
</dbReference>
<dbReference type="InterPro" id="IPR050504">
    <property type="entry name" value="IgSF_BTN/MOG"/>
</dbReference>
<evidence type="ECO:0000313" key="8">
    <source>
        <dbReference type="EMBL" id="PWA18854.1"/>
    </source>
</evidence>
<evidence type="ECO:0000256" key="6">
    <source>
        <dbReference type="ARBA" id="ARBA00023319"/>
    </source>
</evidence>
<evidence type="ECO:0000256" key="3">
    <source>
        <dbReference type="ARBA" id="ARBA00022989"/>
    </source>
</evidence>
<dbReference type="Proteomes" id="UP000250572">
    <property type="component" value="Unassembled WGS sequence"/>
</dbReference>
<dbReference type="PROSITE" id="PS50835">
    <property type="entry name" value="IG_LIKE"/>
    <property type="match status" value="2"/>
</dbReference>
<keyword evidence="6" id="KW-0393">Immunoglobulin domain</keyword>
<dbReference type="InterPro" id="IPR003599">
    <property type="entry name" value="Ig_sub"/>
</dbReference>
<gene>
    <name evidence="8" type="ORF">CCH79_00004848</name>
</gene>
<dbReference type="EMBL" id="NHOQ01002268">
    <property type="protein sequence ID" value="PWA18854.1"/>
    <property type="molecule type" value="Genomic_DNA"/>
</dbReference>
<dbReference type="InterPro" id="IPR036179">
    <property type="entry name" value="Ig-like_dom_sf"/>
</dbReference>
<keyword evidence="4" id="KW-0472">Membrane</keyword>
<dbReference type="GO" id="GO:0005102">
    <property type="term" value="F:signaling receptor binding"/>
    <property type="evidence" value="ECO:0007669"/>
    <property type="project" value="TreeGrafter"/>
</dbReference>
<dbReference type="GO" id="GO:0009897">
    <property type="term" value="C:external side of plasma membrane"/>
    <property type="evidence" value="ECO:0007669"/>
    <property type="project" value="TreeGrafter"/>
</dbReference>
<dbReference type="GO" id="GO:0050852">
    <property type="term" value="P:T cell receptor signaling pathway"/>
    <property type="evidence" value="ECO:0007669"/>
    <property type="project" value="TreeGrafter"/>
</dbReference>
<dbReference type="FunFam" id="2.60.40.10:FF:000438">
    <property type="entry name" value="CD276 antigen"/>
    <property type="match status" value="1"/>
</dbReference>
<dbReference type="InterPro" id="IPR013162">
    <property type="entry name" value="CD80_C2-set"/>
</dbReference>
<dbReference type="InterPro" id="IPR007110">
    <property type="entry name" value="Ig-like_dom"/>
</dbReference>
<proteinExistence type="predicted"/>
<dbReference type="SMART" id="SM00409">
    <property type="entry name" value="IG"/>
    <property type="match status" value="2"/>
</dbReference>
<protein>
    <recommendedName>
        <fullName evidence="7">Ig-like domain-containing protein</fullName>
    </recommendedName>
</protein>
<keyword evidence="5" id="KW-1015">Disulfide bond</keyword>
<dbReference type="SUPFAM" id="SSF48726">
    <property type="entry name" value="Immunoglobulin"/>
    <property type="match status" value="2"/>
</dbReference>
<dbReference type="AlphaFoldDB" id="A0A315V7T0"/>
<sequence length="348" mass="38121">MPRMTVRFPAVPLLDRWGQCRQCKGPSTCAPLCIRSAFTLVSWKESRMEKSRVEADPAAAMSCISEAVRMARAADIDKVVGSPESTSGAQCEDYLQPYSSRAPKLEMQVPDLPVVALHGKDVALNCSFSHTSPFNLSDVTVFWQLTDTKRSVHGFSMGQDQLTEQAESYANRTSLFPSQLTMGNASLLLQRVAVADEGSYTCFVRVQEHNSAALLLQVAAPYTKPEVTLEPESNLRPGDEVALTCVAYGGYPKADVIWQDGSGRNLTDNITTSVVANEQGLFTMTSVLTAVLEPNSSFSCRLINPLLSEERSIFVTVTVSFTCQFFRMPHLKAPPSRVSLALLVYSLC</sequence>
<dbReference type="Pfam" id="PF08205">
    <property type="entry name" value="C2-set_2"/>
    <property type="match status" value="1"/>
</dbReference>
<accession>A0A315V7T0</accession>
<evidence type="ECO:0000256" key="1">
    <source>
        <dbReference type="ARBA" id="ARBA00004167"/>
    </source>
</evidence>
<dbReference type="InterPro" id="IPR013106">
    <property type="entry name" value="Ig_V-set"/>
</dbReference>
<dbReference type="InterPro" id="IPR013783">
    <property type="entry name" value="Ig-like_fold"/>
</dbReference>
<keyword evidence="2" id="KW-0812">Transmembrane</keyword>
<keyword evidence="9" id="KW-1185">Reference proteome</keyword>
<evidence type="ECO:0000256" key="2">
    <source>
        <dbReference type="ARBA" id="ARBA00022692"/>
    </source>
</evidence>
<evidence type="ECO:0000256" key="5">
    <source>
        <dbReference type="ARBA" id="ARBA00023157"/>
    </source>
</evidence>
<dbReference type="Pfam" id="PF07686">
    <property type="entry name" value="V-set"/>
    <property type="match status" value="1"/>
</dbReference>
<evidence type="ECO:0000259" key="7">
    <source>
        <dbReference type="PROSITE" id="PS50835"/>
    </source>
</evidence>
<name>A0A315V7T0_GAMAF</name>
<comment type="subcellular location">
    <subcellularLocation>
        <location evidence="1">Membrane</location>
        <topology evidence="1">Single-pass membrane protein</topology>
    </subcellularLocation>
</comment>
<evidence type="ECO:0000313" key="9">
    <source>
        <dbReference type="Proteomes" id="UP000250572"/>
    </source>
</evidence>
<dbReference type="GO" id="GO:0001817">
    <property type="term" value="P:regulation of cytokine production"/>
    <property type="evidence" value="ECO:0007669"/>
    <property type="project" value="TreeGrafter"/>
</dbReference>
<organism evidence="8 9">
    <name type="scientific">Gambusia affinis</name>
    <name type="common">Western mosquitofish</name>
    <name type="synonym">Heterandria affinis</name>
    <dbReference type="NCBI Taxonomy" id="33528"/>
    <lineage>
        <taxon>Eukaryota</taxon>
        <taxon>Metazoa</taxon>
        <taxon>Chordata</taxon>
        <taxon>Craniata</taxon>
        <taxon>Vertebrata</taxon>
        <taxon>Euteleostomi</taxon>
        <taxon>Actinopterygii</taxon>
        <taxon>Neopterygii</taxon>
        <taxon>Teleostei</taxon>
        <taxon>Neoteleostei</taxon>
        <taxon>Acanthomorphata</taxon>
        <taxon>Ovalentaria</taxon>
        <taxon>Atherinomorphae</taxon>
        <taxon>Cyprinodontiformes</taxon>
        <taxon>Poeciliidae</taxon>
        <taxon>Poeciliinae</taxon>
        <taxon>Gambusia</taxon>
    </lineage>
</organism>
<comment type="caution">
    <text evidence="8">The sequence shown here is derived from an EMBL/GenBank/DDBJ whole genome shotgun (WGS) entry which is preliminary data.</text>
</comment>
<feature type="domain" description="Ig-like" evidence="7">
    <location>
        <begin position="225"/>
        <end position="320"/>
    </location>
</feature>
<evidence type="ECO:0000256" key="4">
    <source>
        <dbReference type="ARBA" id="ARBA00023136"/>
    </source>
</evidence>